<dbReference type="AlphaFoldDB" id="A0AAU9U5D8"/>
<feature type="chain" id="PRO_5043370165" description="Phosphatidylethanolamine-binding protein" evidence="1">
    <location>
        <begin position="17"/>
        <end position="201"/>
    </location>
</feature>
<proteinExistence type="predicted"/>
<gene>
    <name evidence="2" type="ORF">EEDITHA_LOCUS9636</name>
</gene>
<dbReference type="Proteomes" id="UP001153954">
    <property type="component" value="Unassembled WGS sequence"/>
</dbReference>
<keyword evidence="1" id="KW-0732">Signal</keyword>
<evidence type="ECO:0000313" key="3">
    <source>
        <dbReference type="Proteomes" id="UP001153954"/>
    </source>
</evidence>
<sequence length="201" mass="22257">MGRLLRFAIVLLLAESTMINFSVFARGMSSVAKAFEEHGVVPDVVPKAPASVIKVNFPSGVEVNLGNKLTPTQVRDVPTVSWDAEPDNYYVLAMTDPDAPSRKEPTLREWNHWLVGNIPGGNVTAGETLTQFIGSGPPQGTGFHRYVFLVYQQPGKLNFDEPRLTNESNENRDGFSIARFATKYNLGDPISGNFYQCQYED</sequence>
<dbReference type="EMBL" id="CAKOGL010000013">
    <property type="protein sequence ID" value="CAH2094032.1"/>
    <property type="molecule type" value="Genomic_DNA"/>
</dbReference>
<reference evidence="2" key="1">
    <citation type="submission" date="2022-03" db="EMBL/GenBank/DDBJ databases">
        <authorList>
            <person name="Tunstrom K."/>
        </authorList>
    </citation>
    <scope>NUCLEOTIDE SEQUENCE</scope>
</reference>
<dbReference type="InterPro" id="IPR008914">
    <property type="entry name" value="PEBP"/>
</dbReference>
<dbReference type="Pfam" id="PF01161">
    <property type="entry name" value="PBP"/>
    <property type="match status" value="1"/>
</dbReference>
<dbReference type="Gene3D" id="3.90.280.10">
    <property type="entry name" value="PEBP-like"/>
    <property type="match status" value="1"/>
</dbReference>
<keyword evidence="3" id="KW-1185">Reference proteome</keyword>
<dbReference type="PANTHER" id="PTHR11362:SF82">
    <property type="entry name" value="PHOSPHATIDYLETHANOLAMINE-BINDING PROTEIN 4"/>
    <property type="match status" value="1"/>
</dbReference>
<feature type="signal peptide" evidence="1">
    <location>
        <begin position="1"/>
        <end position="16"/>
    </location>
</feature>
<accession>A0AAU9U5D8</accession>
<evidence type="ECO:0008006" key="4">
    <source>
        <dbReference type="Google" id="ProtNLM"/>
    </source>
</evidence>
<dbReference type="CDD" id="cd00866">
    <property type="entry name" value="PEBP_euk"/>
    <property type="match status" value="1"/>
</dbReference>
<comment type="caution">
    <text evidence="2">The sequence shown here is derived from an EMBL/GenBank/DDBJ whole genome shotgun (WGS) entry which is preliminary data.</text>
</comment>
<dbReference type="SUPFAM" id="SSF49777">
    <property type="entry name" value="PEBP-like"/>
    <property type="match status" value="1"/>
</dbReference>
<dbReference type="InterPro" id="IPR035810">
    <property type="entry name" value="PEBP_euk"/>
</dbReference>
<evidence type="ECO:0000256" key="1">
    <source>
        <dbReference type="SAM" id="SignalP"/>
    </source>
</evidence>
<name>A0AAU9U5D8_EUPED</name>
<dbReference type="PANTHER" id="PTHR11362">
    <property type="entry name" value="PHOSPHATIDYLETHANOLAMINE-BINDING PROTEIN"/>
    <property type="match status" value="1"/>
</dbReference>
<evidence type="ECO:0000313" key="2">
    <source>
        <dbReference type="EMBL" id="CAH2094032.1"/>
    </source>
</evidence>
<organism evidence="2 3">
    <name type="scientific">Euphydryas editha</name>
    <name type="common">Edith's checkerspot</name>
    <dbReference type="NCBI Taxonomy" id="104508"/>
    <lineage>
        <taxon>Eukaryota</taxon>
        <taxon>Metazoa</taxon>
        <taxon>Ecdysozoa</taxon>
        <taxon>Arthropoda</taxon>
        <taxon>Hexapoda</taxon>
        <taxon>Insecta</taxon>
        <taxon>Pterygota</taxon>
        <taxon>Neoptera</taxon>
        <taxon>Endopterygota</taxon>
        <taxon>Lepidoptera</taxon>
        <taxon>Glossata</taxon>
        <taxon>Ditrysia</taxon>
        <taxon>Papilionoidea</taxon>
        <taxon>Nymphalidae</taxon>
        <taxon>Nymphalinae</taxon>
        <taxon>Euphydryas</taxon>
    </lineage>
</organism>
<protein>
    <recommendedName>
        <fullName evidence="4">Phosphatidylethanolamine-binding protein</fullName>
    </recommendedName>
</protein>
<dbReference type="InterPro" id="IPR036610">
    <property type="entry name" value="PEBP-like_sf"/>
</dbReference>